<dbReference type="EMBL" id="LAVV01015602">
    <property type="protein sequence ID" value="KNZ43755.1"/>
    <property type="molecule type" value="Genomic_DNA"/>
</dbReference>
<dbReference type="OrthoDB" id="2640446at2759"/>
<reference evidence="1 2" key="1">
    <citation type="submission" date="2015-08" db="EMBL/GenBank/DDBJ databases">
        <title>Next Generation Sequencing and Analysis of the Genome of Puccinia sorghi L Schw, the Causal Agent of Maize Common Rust.</title>
        <authorList>
            <person name="Rochi L."/>
            <person name="Burguener G."/>
            <person name="Darino M."/>
            <person name="Turjanski A."/>
            <person name="Kreff E."/>
            <person name="Dieguez M.J."/>
            <person name="Sacco F."/>
        </authorList>
    </citation>
    <scope>NUCLEOTIDE SEQUENCE [LARGE SCALE GENOMIC DNA]</scope>
    <source>
        <strain evidence="1 2">RO10H11247</strain>
    </source>
</reference>
<dbReference type="AlphaFoldDB" id="A0A0L6U7G8"/>
<name>A0A0L6U7G8_9BASI</name>
<protein>
    <submittedName>
        <fullName evidence="1">Uncharacterized protein</fullName>
    </submittedName>
</protein>
<sequence length="383" mass="44292">MNLSFILLENVCVLPLSRHNKIDSSCYIQWELDLFSFQTSKIPLHKKKISKITSCIFYLSLKNIKCKLRLNDIFILSKPLCVLQRVLCLILLFFPGSWPRENKSAWNSKKVSLIHLSFLKDETNSHCGKYGKFLKYCNPQCLKNILACVKLNSVRLCIQIRSSHNFKYHHMWSTIIHVVFQNPHQDFICHSSLIQDKSKRGVINTIFGSNTLKIQVKGSIKVCYRNKPLLLCNFPPVPRISINLLSLCQLLLEKYNFQLLINITTVSLQPYLQKLKIPIKPLSVCKACSISKVTKATYQHRLSWESKLLKDPHLDLIGLIAPVSHKNHNYILTIQNFIFSLCSPLPLIQRKSVLVERGSKFINGSLEDYCRINVIRQRYSTAY</sequence>
<proteinExistence type="predicted"/>
<evidence type="ECO:0000313" key="1">
    <source>
        <dbReference type="EMBL" id="KNZ43755.1"/>
    </source>
</evidence>
<keyword evidence="2" id="KW-1185">Reference proteome</keyword>
<dbReference type="VEuPathDB" id="FungiDB:VP01_989g1"/>
<comment type="caution">
    <text evidence="1">The sequence shown here is derived from an EMBL/GenBank/DDBJ whole genome shotgun (WGS) entry which is preliminary data.</text>
</comment>
<evidence type="ECO:0000313" key="2">
    <source>
        <dbReference type="Proteomes" id="UP000037035"/>
    </source>
</evidence>
<organism evidence="1 2">
    <name type="scientific">Puccinia sorghi</name>
    <dbReference type="NCBI Taxonomy" id="27349"/>
    <lineage>
        <taxon>Eukaryota</taxon>
        <taxon>Fungi</taxon>
        <taxon>Dikarya</taxon>
        <taxon>Basidiomycota</taxon>
        <taxon>Pucciniomycotina</taxon>
        <taxon>Pucciniomycetes</taxon>
        <taxon>Pucciniales</taxon>
        <taxon>Pucciniaceae</taxon>
        <taxon>Puccinia</taxon>
    </lineage>
</organism>
<dbReference type="Proteomes" id="UP000037035">
    <property type="component" value="Unassembled WGS sequence"/>
</dbReference>
<gene>
    <name evidence="1" type="ORF">VP01_989g1</name>
</gene>
<accession>A0A0L6U7G8</accession>